<keyword evidence="2" id="KW-1185">Reference proteome</keyword>
<protein>
    <submittedName>
        <fullName evidence="1">Uncharacterized protein</fullName>
    </submittedName>
</protein>
<gene>
    <name evidence="1" type="ORF">SAMN04488541_10623</name>
</gene>
<proteinExistence type="predicted"/>
<sequence length="46" mass="5451">MIVHPMKSHFLGLYFFCIKFKASIYEIYKEVNGKIVIAVVKDTWEI</sequence>
<dbReference type="EMBL" id="FONY01000062">
    <property type="protein sequence ID" value="SFF57276.1"/>
    <property type="molecule type" value="Genomic_DNA"/>
</dbReference>
<name>A0A1I2JWZ9_9BACT</name>
<accession>A0A1I2JWZ9</accession>
<reference evidence="1 2" key="1">
    <citation type="submission" date="2016-10" db="EMBL/GenBank/DDBJ databases">
        <authorList>
            <person name="de Groot N.N."/>
        </authorList>
    </citation>
    <scope>NUCLEOTIDE SEQUENCE [LARGE SCALE GENOMIC DNA]</scope>
    <source>
        <strain>GEY</strain>
        <strain evidence="2">DSM 9560</strain>
    </source>
</reference>
<evidence type="ECO:0000313" key="1">
    <source>
        <dbReference type="EMBL" id="SFF57276.1"/>
    </source>
</evidence>
<evidence type="ECO:0000313" key="2">
    <source>
        <dbReference type="Proteomes" id="UP000199513"/>
    </source>
</evidence>
<dbReference type="AlphaFoldDB" id="A0A1I2JWZ9"/>
<dbReference type="STRING" id="1003.SAMN04488541_10623"/>
<dbReference type="Proteomes" id="UP000199513">
    <property type="component" value="Unassembled WGS sequence"/>
</dbReference>
<organism evidence="1 2">
    <name type="scientific">Thermoflexibacter ruber</name>
    <dbReference type="NCBI Taxonomy" id="1003"/>
    <lineage>
        <taxon>Bacteria</taxon>
        <taxon>Pseudomonadati</taxon>
        <taxon>Bacteroidota</taxon>
        <taxon>Cytophagia</taxon>
        <taxon>Cytophagales</taxon>
        <taxon>Thermoflexibacteraceae</taxon>
        <taxon>Thermoflexibacter</taxon>
    </lineage>
</organism>